<protein>
    <submittedName>
        <fullName evidence="3">Plasmid replication protein RepC</fullName>
    </submittedName>
</protein>
<feature type="domain" description="Plasmid replication protein C N-terminal" evidence="1">
    <location>
        <begin position="17"/>
        <end position="185"/>
    </location>
</feature>
<dbReference type="InterPro" id="IPR021760">
    <property type="entry name" value="RepC_C"/>
</dbReference>
<dbReference type="Pfam" id="PF11800">
    <property type="entry name" value="RP-C_C"/>
    <property type="match status" value="1"/>
</dbReference>
<sequence length="415" mass="45422">MDGNVITTPFGRRGVTIAALQRHYALGEQNGPTRADKWKLFRDIGEARELLGLTDRAMVVLNALLSFFQDSELSRESGLVVFPSNAQLSLRAHGISGTTLRRQLALLVETGLIERRDSPNGKRYARRDEQGAIDAAFGFSLEPLLVRAAELAALAQEAARQRLMFRKAKDMLTVLRRDARKLISAGLEQASESSEDELALWLALEERYIALVATFPRRPDIDFIEKTSLEMGALKDEAVKLLENKFNLKKMDANDHQSGAHKQNSNTDSIHELEPLLKKEQADEPEQKSAQSMAVKVEGIKNFPLAMVLRACPQIADYGPGGAISNWRDMMAAAVVVRSMLGVSPSAYEAASHAMGPENAAVAIACILERAGHIQSAGGYLRDLTARTERGEFSLGPMLMALLRTNGQSGSLRAG</sequence>
<gene>
    <name evidence="3" type="primary">repC</name>
    <name evidence="3" type="ORF">Q4481_21685</name>
</gene>
<evidence type="ECO:0000259" key="1">
    <source>
        <dbReference type="Pfam" id="PF03428"/>
    </source>
</evidence>
<dbReference type="SUPFAM" id="SSF46785">
    <property type="entry name" value="Winged helix' DNA-binding domain"/>
    <property type="match status" value="1"/>
</dbReference>
<dbReference type="NCBIfam" id="NF010396">
    <property type="entry name" value="PRK13824.1"/>
    <property type="match status" value="1"/>
</dbReference>
<reference evidence="3" key="1">
    <citation type="journal article" date="2015" name="Int. J. Syst. Evol. Microbiol.">
        <title>Rhizobium alvei sp. nov., isolated from a freshwater river.</title>
        <authorList>
            <person name="Sheu S.Y."/>
            <person name="Huang H.W."/>
            <person name="Young C.C."/>
            <person name="Chen W.M."/>
        </authorList>
    </citation>
    <scope>NUCLEOTIDE SEQUENCE</scope>
    <source>
        <strain evidence="3">TNR-22</strain>
    </source>
</reference>
<keyword evidence="4" id="KW-1185">Reference proteome</keyword>
<dbReference type="Proteomes" id="UP001174932">
    <property type="component" value="Unassembled WGS sequence"/>
</dbReference>
<organism evidence="3 4">
    <name type="scientific">Rhizobium alvei</name>
    <dbReference type="NCBI Taxonomy" id="1132659"/>
    <lineage>
        <taxon>Bacteria</taxon>
        <taxon>Pseudomonadati</taxon>
        <taxon>Pseudomonadota</taxon>
        <taxon>Alphaproteobacteria</taxon>
        <taxon>Hyphomicrobiales</taxon>
        <taxon>Rhizobiaceae</taxon>
        <taxon>Rhizobium/Agrobacterium group</taxon>
        <taxon>Rhizobium</taxon>
    </lineage>
</organism>
<accession>A0ABT8YSL7</accession>
<dbReference type="InterPro" id="IPR036390">
    <property type="entry name" value="WH_DNA-bd_sf"/>
</dbReference>
<reference evidence="3" key="2">
    <citation type="submission" date="2023-07" db="EMBL/GenBank/DDBJ databases">
        <authorList>
            <person name="Shen H."/>
        </authorList>
    </citation>
    <scope>NUCLEOTIDE SEQUENCE</scope>
    <source>
        <strain evidence="3">TNR-22</strain>
    </source>
</reference>
<dbReference type="NCBIfam" id="NF040974">
    <property type="entry name" value="RepABC_RepC"/>
    <property type="match status" value="1"/>
</dbReference>
<dbReference type="Pfam" id="PF03428">
    <property type="entry name" value="RP-C"/>
    <property type="match status" value="1"/>
</dbReference>
<dbReference type="RefSeq" id="WP_304378503.1">
    <property type="nucleotide sequence ID" value="NZ_JAUOZU010000019.1"/>
</dbReference>
<dbReference type="Gene3D" id="1.10.10.10">
    <property type="entry name" value="Winged helix-like DNA-binding domain superfamily/Winged helix DNA-binding domain"/>
    <property type="match status" value="1"/>
</dbReference>
<evidence type="ECO:0000313" key="4">
    <source>
        <dbReference type="Proteomes" id="UP001174932"/>
    </source>
</evidence>
<dbReference type="InterPro" id="IPR005090">
    <property type="entry name" value="RepC_N"/>
</dbReference>
<proteinExistence type="predicted"/>
<feature type="domain" description="Plasmid replication protein C C-terminal" evidence="2">
    <location>
        <begin position="304"/>
        <end position="404"/>
    </location>
</feature>
<evidence type="ECO:0000313" key="3">
    <source>
        <dbReference type="EMBL" id="MDO6966576.1"/>
    </source>
</evidence>
<comment type="caution">
    <text evidence="3">The sequence shown here is derived from an EMBL/GenBank/DDBJ whole genome shotgun (WGS) entry which is preliminary data.</text>
</comment>
<dbReference type="EMBL" id="JAUOZU010000019">
    <property type="protein sequence ID" value="MDO6966576.1"/>
    <property type="molecule type" value="Genomic_DNA"/>
</dbReference>
<name>A0ABT8YSL7_9HYPH</name>
<evidence type="ECO:0000259" key="2">
    <source>
        <dbReference type="Pfam" id="PF11800"/>
    </source>
</evidence>
<dbReference type="InterPro" id="IPR047611">
    <property type="entry name" value="RepABC_RepC"/>
</dbReference>
<dbReference type="InterPro" id="IPR036388">
    <property type="entry name" value="WH-like_DNA-bd_sf"/>
</dbReference>